<dbReference type="InterPro" id="IPR003594">
    <property type="entry name" value="HATPase_dom"/>
</dbReference>
<comment type="caution">
    <text evidence="22">The sequence shown here is derived from an EMBL/GenBank/DDBJ whole genome shotgun (WGS) entry which is preliminary data.</text>
</comment>
<comment type="similarity">
    <text evidence="3">In the N-terminal section; belongs to the phytochrome family.</text>
</comment>
<dbReference type="Pfam" id="PF01627">
    <property type="entry name" value="Hpt"/>
    <property type="match status" value="1"/>
</dbReference>
<keyword evidence="10" id="KW-0418">Kinase</keyword>
<dbReference type="Gene3D" id="1.10.287.130">
    <property type="match status" value="1"/>
</dbReference>
<dbReference type="SUPFAM" id="SSF52172">
    <property type="entry name" value="CheY-like"/>
    <property type="match status" value="2"/>
</dbReference>
<feature type="transmembrane region" description="Helical" evidence="18">
    <location>
        <begin position="68"/>
        <end position="92"/>
    </location>
</feature>
<evidence type="ECO:0000256" key="15">
    <source>
        <dbReference type="ARBA" id="ARBA00074306"/>
    </source>
</evidence>
<evidence type="ECO:0000256" key="5">
    <source>
        <dbReference type="ARBA" id="ARBA00022475"/>
    </source>
</evidence>
<evidence type="ECO:0000256" key="10">
    <source>
        <dbReference type="ARBA" id="ARBA00022777"/>
    </source>
</evidence>
<gene>
    <name evidence="22" type="ORF">DFQ01_1026</name>
</gene>
<feature type="domain" description="Response regulatory" evidence="20">
    <location>
        <begin position="692"/>
        <end position="814"/>
    </location>
</feature>
<dbReference type="GO" id="GO:0005886">
    <property type="term" value="C:plasma membrane"/>
    <property type="evidence" value="ECO:0007669"/>
    <property type="project" value="UniProtKB-SubCell"/>
</dbReference>
<dbReference type="SMART" id="SM00388">
    <property type="entry name" value="HisKA"/>
    <property type="match status" value="1"/>
</dbReference>
<feature type="domain" description="PAS" evidence="21">
    <location>
        <begin position="321"/>
        <end position="371"/>
    </location>
</feature>
<dbReference type="CDD" id="cd17546">
    <property type="entry name" value="REC_hyHK_CKI1_RcsC-like"/>
    <property type="match status" value="1"/>
</dbReference>
<dbReference type="SUPFAM" id="SSF55874">
    <property type="entry name" value="ATPase domain of HSP90 chaperone/DNA topoisomerase II/histidine kinase"/>
    <property type="match status" value="1"/>
</dbReference>
<keyword evidence="11" id="KW-0067">ATP-binding</keyword>
<dbReference type="Gene3D" id="3.30.450.20">
    <property type="entry name" value="PAS domain"/>
    <property type="match status" value="2"/>
</dbReference>
<evidence type="ECO:0000256" key="12">
    <source>
        <dbReference type="ARBA" id="ARBA00022989"/>
    </source>
</evidence>
<dbReference type="EC" id="2.7.13.3" evidence="4"/>
<keyword evidence="12 18" id="KW-1133">Transmembrane helix</keyword>
<protein>
    <recommendedName>
        <fullName evidence="15">Circadian input-output histidine kinase CikA</fullName>
        <ecNumber evidence="4">2.7.13.3</ecNumber>
    </recommendedName>
</protein>
<dbReference type="Proteomes" id="UP000246635">
    <property type="component" value="Unassembled WGS sequence"/>
</dbReference>
<feature type="transmembrane region" description="Helical" evidence="18">
    <location>
        <begin position="36"/>
        <end position="56"/>
    </location>
</feature>
<reference evidence="22 23" key="1">
    <citation type="submission" date="2018-05" db="EMBL/GenBank/DDBJ databases">
        <title>Genomic Encyclopedia of Type Strains, Phase III (KMG-III): the genomes of soil and plant-associated and newly described type strains.</title>
        <authorList>
            <person name="Whitman W."/>
        </authorList>
    </citation>
    <scope>NUCLEOTIDE SEQUENCE [LARGE SCALE GENOMIC DNA]</scope>
    <source>
        <strain evidence="22 23">CECT 5696</strain>
    </source>
</reference>
<evidence type="ECO:0000256" key="18">
    <source>
        <dbReference type="SAM" id="Phobius"/>
    </source>
</evidence>
<feature type="coiled-coil region" evidence="17">
    <location>
        <begin position="175"/>
        <end position="202"/>
    </location>
</feature>
<dbReference type="Pfam" id="PF02518">
    <property type="entry name" value="HATPase_c"/>
    <property type="match status" value="1"/>
</dbReference>
<dbReference type="FunFam" id="3.30.565.10:FF:000010">
    <property type="entry name" value="Sensor histidine kinase RcsC"/>
    <property type="match status" value="1"/>
</dbReference>
<keyword evidence="13" id="KW-0902">Two-component regulatory system</keyword>
<feature type="modified residue" description="4-aspartylphosphate" evidence="16">
    <location>
        <position position="895"/>
    </location>
</feature>
<dbReference type="InterPro" id="IPR004358">
    <property type="entry name" value="Sig_transdc_His_kin-like_C"/>
</dbReference>
<evidence type="ECO:0000259" key="21">
    <source>
        <dbReference type="PROSITE" id="PS50112"/>
    </source>
</evidence>
<evidence type="ECO:0000259" key="19">
    <source>
        <dbReference type="PROSITE" id="PS50109"/>
    </source>
</evidence>
<dbReference type="OrthoDB" id="9809348at2"/>
<dbReference type="PRINTS" id="PR00344">
    <property type="entry name" value="BCTRLSENSOR"/>
</dbReference>
<evidence type="ECO:0000256" key="1">
    <source>
        <dbReference type="ARBA" id="ARBA00000085"/>
    </source>
</evidence>
<sequence length="1102" mass="124383">MYEHFLLNLSLLAIFTFVGIQLLIHPYVKNISSKASAILIGLYMGISGIILYKLGITTSEGSILSLRSIAILVAIHFGGASAGVISLITMSIPDMWSLSTWLRAVLVLGTIGASGYIITRKYSCFKRRWLWMSGSTLAIFILSGGLDRTDEMVNFNTSIPYLITAWLGVLFIGFLIRYLHRATEVQEQLKETRDELTNTMRLHNGITFKIIKQDTHYVYKMISGKLLSRLVETLGGGEISDYEPGLKVFSLLPSASGAKFRGHIDSVWNGGMSTGYETRVGKFDLWVTLQPILEDEAVTSIIGTIIDISEQKAAERRIHESEERYLSLAENPQDFILELDRSGSILFANSYFCNMARKDQREVVGRPLFELGMKMNESQWRKNWIEIAATGRKTGFETTIIMADGVTREYYVILSDIQGTSEVEGYMICSMHEITDLKQADQESRAKSRFLARVSHEIRTPLNGIIGLAQLMKHTELSDIQQDYMHKITSSSHLLLGIINDILDLSKIEAGKLNMEQVEFDIDELVYDLTNTLSVLKGFKQVEVVVETDTHLPARLLGDPLRLKQILMNLCSNAIKFTEQGYVHLYVQQLQQTRQMISIRFTVEDTGIGMTGEQLRMLYEPFWQAEYDSGGKQSGTGLGLPIVKELVSLLGGELRASSQIGIGSRFQFEIDMPIPESEDRTWELEAPDGRFRVHIVEDDRLHRDVIARTLESFGCRVTTSQTWDHLYQFVDRASRVSEYMDCIVVDMEMDDMYGEHTWTRLMELCNRKGIAVIALASAYAREEIMQMMGGQLPNALLSKPTSRLELYQTLKRIVVHNGHASTIALQSSSREAAVSTEQDHAASQPSILLVEDNEINQQVAVELLRLFGYEVTVANHGLEALERLNEQRFDLILMDMYMPILNGYETTKRIRASAEHSDIPIIALTANAMQSDHKSYYEIGINDIMLKPLDAEMLRKCVNHWMPSPHIRHVSRRPEERALYEAIRETIVGVDLDQMLKRLEGKVSIALHILHLFKKEYTDFAERLTHLLGNGEYRDAAREVHTLIGVAKNMSAHRLAVAAIQLEAVVIDNPTAYFGALETASAEIAVIIQSLPDPSLLEMNRK</sequence>
<dbReference type="PANTHER" id="PTHR45339:SF1">
    <property type="entry name" value="HYBRID SIGNAL TRANSDUCTION HISTIDINE KINASE J"/>
    <property type="match status" value="1"/>
</dbReference>
<dbReference type="Gene3D" id="3.40.50.2300">
    <property type="match status" value="2"/>
</dbReference>
<evidence type="ECO:0000256" key="3">
    <source>
        <dbReference type="ARBA" id="ARBA00006402"/>
    </source>
</evidence>
<dbReference type="InterPro" id="IPR011006">
    <property type="entry name" value="CheY-like_superfamily"/>
</dbReference>
<dbReference type="EMBL" id="QGTQ01000002">
    <property type="protein sequence ID" value="PWW07114.1"/>
    <property type="molecule type" value="Genomic_DNA"/>
</dbReference>
<dbReference type="PROSITE" id="PS50109">
    <property type="entry name" value="HIS_KIN"/>
    <property type="match status" value="1"/>
</dbReference>
<dbReference type="SMART" id="SM00091">
    <property type="entry name" value="PAS"/>
    <property type="match status" value="1"/>
</dbReference>
<feature type="domain" description="Histidine kinase" evidence="19">
    <location>
        <begin position="453"/>
        <end position="674"/>
    </location>
</feature>
<evidence type="ECO:0000313" key="23">
    <source>
        <dbReference type="Proteomes" id="UP000246635"/>
    </source>
</evidence>
<keyword evidence="7" id="KW-0808">Transferase</keyword>
<name>A0A2V2YXP4_9BACL</name>
<evidence type="ECO:0000256" key="8">
    <source>
        <dbReference type="ARBA" id="ARBA00022692"/>
    </source>
</evidence>
<accession>A0A2V2YXP4</accession>
<dbReference type="InterPro" id="IPR000014">
    <property type="entry name" value="PAS"/>
</dbReference>
<keyword evidence="17" id="KW-0175">Coiled coil</keyword>
<evidence type="ECO:0000256" key="11">
    <source>
        <dbReference type="ARBA" id="ARBA00022840"/>
    </source>
</evidence>
<dbReference type="CDD" id="cd00130">
    <property type="entry name" value="PAS"/>
    <property type="match status" value="1"/>
</dbReference>
<dbReference type="SMART" id="SM00387">
    <property type="entry name" value="HATPase_c"/>
    <property type="match status" value="1"/>
</dbReference>
<keyword evidence="8 18" id="KW-0812">Transmembrane</keyword>
<organism evidence="22 23">
    <name type="scientific">Paenibacillus cellulosilyticus</name>
    <dbReference type="NCBI Taxonomy" id="375489"/>
    <lineage>
        <taxon>Bacteria</taxon>
        <taxon>Bacillati</taxon>
        <taxon>Bacillota</taxon>
        <taxon>Bacilli</taxon>
        <taxon>Bacillales</taxon>
        <taxon>Paenibacillaceae</taxon>
        <taxon>Paenibacillus</taxon>
    </lineage>
</organism>
<dbReference type="InterPro" id="IPR036890">
    <property type="entry name" value="HATPase_C_sf"/>
</dbReference>
<evidence type="ECO:0000256" key="6">
    <source>
        <dbReference type="ARBA" id="ARBA00022553"/>
    </source>
</evidence>
<keyword evidence="6 16" id="KW-0597">Phosphoprotein</keyword>
<dbReference type="CDD" id="cd16922">
    <property type="entry name" value="HATPase_EvgS-ArcB-TorS-like"/>
    <property type="match status" value="1"/>
</dbReference>
<keyword evidence="5" id="KW-1003">Cell membrane</keyword>
<dbReference type="CDD" id="cd00156">
    <property type="entry name" value="REC"/>
    <property type="match status" value="1"/>
</dbReference>
<dbReference type="SUPFAM" id="SSF47226">
    <property type="entry name" value="Histidine-containing phosphotransfer domain, HPT domain"/>
    <property type="match status" value="1"/>
</dbReference>
<dbReference type="AlphaFoldDB" id="A0A2V2YXP4"/>
<dbReference type="SUPFAM" id="SSF47384">
    <property type="entry name" value="Homodimeric domain of signal transducing histidine kinase"/>
    <property type="match status" value="1"/>
</dbReference>
<feature type="transmembrane region" description="Helical" evidence="18">
    <location>
        <begin position="98"/>
        <end position="117"/>
    </location>
</feature>
<comment type="catalytic activity">
    <reaction evidence="1">
        <text>ATP + protein L-histidine = ADP + protein N-phospho-L-histidine.</text>
        <dbReference type="EC" id="2.7.13.3"/>
    </reaction>
</comment>
<dbReference type="InterPro" id="IPR008207">
    <property type="entry name" value="Sig_transdc_His_kin_Hpt_dom"/>
</dbReference>
<feature type="transmembrane region" description="Helical" evidence="18">
    <location>
        <begin position="5"/>
        <end position="24"/>
    </location>
</feature>
<evidence type="ECO:0000256" key="7">
    <source>
        <dbReference type="ARBA" id="ARBA00022679"/>
    </source>
</evidence>
<feature type="domain" description="Response regulatory" evidence="20">
    <location>
        <begin position="846"/>
        <end position="962"/>
    </location>
</feature>
<dbReference type="InterPro" id="IPR036641">
    <property type="entry name" value="HPT_dom_sf"/>
</dbReference>
<dbReference type="GO" id="GO:0000155">
    <property type="term" value="F:phosphorelay sensor kinase activity"/>
    <property type="evidence" value="ECO:0007669"/>
    <property type="project" value="InterPro"/>
</dbReference>
<dbReference type="InterPro" id="IPR001789">
    <property type="entry name" value="Sig_transdc_resp-reg_receiver"/>
</dbReference>
<dbReference type="Pfam" id="PF00072">
    <property type="entry name" value="Response_reg"/>
    <property type="match status" value="2"/>
</dbReference>
<evidence type="ECO:0000256" key="4">
    <source>
        <dbReference type="ARBA" id="ARBA00012438"/>
    </source>
</evidence>
<comment type="subcellular location">
    <subcellularLocation>
        <location evidence="2">Cell membrane</location>
        <topology evidence="2">Multi-pass membrane protein</topology>
    </subcellularLocation>
</comment>
<evidence type="ECO:0000259" key="20">
    <source>
        <dbReference type="PROSITE" id="PS50110"/>
    </source>
</evidence>
<dbReference type="InterPro" id="IPR036097">
    <property type="entry name" value="HisK_dim/P_sf"/>
</dbReference>
<proteinExistence type="inferred from homology"/>
<evidence type="ECO:0000256" key="14">
    <source>
        <dbReference type="ARBA" id="ARBA00023136"/>
    </source>
</evidence>
<evidence type="ECO:0000256" key="2">
    <source>
        <dbReference type="ARBA" id="ARBA00004651"/>
    </source>
</evidence>
<feature type="transmembrane region" description="Helical" evidence="18">
    <location>
        <begin position="158"/>
        <end position="179"/>
    </location>
</feature>
<dbReference type="Pfam" id="PF13426">
    <property type="entry name" value="PAS_9"/>
    <property type="match status" value="1"/>
</dbReference>
<dbReference type="CDD" id="cd00082">
    <property type="entry name" value="HisKA"/>
    <property type="match status" value="1"/>
</dbReference>
<dbReference type="RefSeq" id="WP_110042397.1">
    <property type="nucleotide sequence ID" value="NZ_CP054612.1"/>
</dbReference>
<evidence type="ECO:0000256" key="13">
    <source>
        <dbReference type="ARBA" id="ARBA00023012"/>
    </source>
</evidence>
<keyword evidence="23" id="KW-1185">Reference proteome</keyword>
<evidence type="ECO:0000256" key="9">
    <source>
        <dbReference type="ARBA" id="ARBA00022741"/>
    </source>
</evidence>
<keyword evidence="14 18" id="KW-0472">Membrane</keyword>
<keyword evidence="9" id="KW-0547">Nucleotide-binding</keyword>
<evidence type="ECO:0000256" key="16">
    <source>
        <dbReference type="PROSITE-ProRule" id="PRU00169"/>
    </source>
</evidence>
<dbReference type="NCBIfam" id="TIGR00229">
    <property type="entry name" value="sensory_box"/>
    <property type="match status" value="1"/>
</dbReference>
<feature type="modified residue" description="4-aspartylphosphate" evidence="16">
    <location>
        <position position="746"/>
    </location>
</feature>
<dbReference type="PROSITE" id="PS50110">
    <property type="entry name" value="RESPONSE_REGULATORY"/>
    <property type="match status" value="2"/>
</dbReference>
<dbReference type="Pfam" id="PF00512">
    <property type="entry name" value="HisKA"/>
    <property type="match status" value="1"/>
</dbReference>
<dbReference type="SMART" id="SM00448">
    <property type="entry name" value="REC"/>
    <property type="match status" value="2"/>
</dbReference>
<evidence type="ECO:0000256" key="17">
    <source>
        <dbReference type="SAM" id="Coils"/>
    </source>
</evidence>
<dbReference type="PROSITE" id="PS50112">
    <property type="entry name" value="PAS"/>
    <property type="match status" value="1"/>
</dbReference>
<dbReference type="Gene3D" id="1.20.120.160">
    <property type="entry name" value="HPT domain"/>
    <property type="match status" value="1"/>
</dbReference>
<evidence type="ECO:0000313" key="22">
    <source>
        <dbReference type="EMBL" id="PWW07114.1"/>
    </source>
</evidence>
<dbReference type="SUPFAM" id="SSF55785">
    <property type="entry name" value="PYP-like sensor domain (PAS domain)"/>
    <property type="match status" value="2"/>
</dbReference>
<dbReference type="InterPro" id="IPR035965">
    <property type="entry name" value="PAS-like_dom_sf"/>
</dbReference>
<dbReference type="InterPro" id="IPR003661">
    <property type="entry name" value="HisK_dim/P_dom"/>
</dbReference>
<dbReference type="InterPro" id="IPR005467">
    <property type="entry name" value="His_kinase_dom"/>
</dbReference>
<dbReference type="GO" id="GO:0005524">
    <property type="term" value="F:ATP binding"/>
    <property type="evidence" value="ECO:0007669"/>
    <property type="project" value="UniProtKB-KW"/>
</dbReference>
<dbReference type="PANTHER" id="PTHR45339">
    <property type="entry name" value="HYBRID SIGNAL TRANSDUCTION HISTIDINE KINASE J"/>
    <property type="match status" value="1"/>
</dbReference>
<dbReference type="Gene3D" id="3.30.565.10">
    <property type="entry name" value="Histidine kinase-like ATPase, C-terminal domain"/>
    <property type="match status" value="1"/>
</dbReference>